<protein>
    <submittedName>
        <fullName evidence="2">DNA-binding protein</fullName>
    </submittedName>
</protein>
<evidence type="ECO:0000313" key="3">
    <source>
        <dbReference type="Proteomes" id="UP000294513"/>
    </source>
</evidence>
<dbReference type="AlphaFoldDB" id="A0A4V2YQA1"/>
<dbReference type="Proteomes" id="UP000294513">
    <property type="component" value="Unassembled WGS sequence"/>
</dbReference>
<evidence type="ECO:0000259" key="1">
    <source>
        <dbReference type="Pfam" id="PF12728"/>
    </source>
</evidence>
<organism evidence="2 3">
    <name type="scientific">Actinomadura rubrisoli</name>
    <dbReference type="NCBI Taxonomy" id="2530368"/>
    <lineage>
        <taxon>Bacteria</taxon>
        <taxon>Bacillati</taxon>
        <taxon>Actinomycetota</taxon>
        <taxon>Actinomycetes</taxon>
        <taxon>Streptosporangiales</taxon>
        <taxon>Thermomonosporaceae</taxon>
        <taxon>Actinomadura</taxon>
    </lineage>
</organism>
<keyword evidence="2" id="KW-0238">DNA-binding</keyword>
<feature type="domain" description="Helix-turn-helix" evidence="1">
    <location>
        <begin position="3"/>
        <end position="51"/>
    </location>
</feature>
<sequence>MRLFKVKEAMEILSLGRSTIFEEMRLGRLRSVTVGRARLISGAAIIEYIENLERLALEERAA</sequence>
<keyword evidence="3" id="KW-1185">Reference proteome</keyword>
<proteinExistence type="predicted"/>
<name>A0A4V2YQA1_9ACTN</name>
<gene>
    <name evidence="2" type="ORF">E1298_45540</name>
</gene>
<accession>A0A4V2YQA1</accession>
<comment type="caution">
    <text evidence="2">The sequence shown here is derived from an EMBL/GenBank/DDBJ whole genome shotgun (WGS) entry which is preliminary data.</text>
</comment>
<dbReference type="GO" id="GO:0003677">
    <property type="term" value="F:DNA binding"/>
    <property type="evidence" value="ECO:0007669"/>
    <property type="project" value="UniProtKB-KW"/>
</dbReference>
<reference evidence="2 3" key="1">
    <citation type="submission" date="2019-03" db="EMBL/GenBank/DDBJ databases">
        <title>Draft genome sequences of novel Actinobacteria.</title>
        <authorList>
            <person name="Sahin N."/>
            <person name="Ay H."/>
            <person name="Saygin H."/>
        </authorList>
    </citation>
    <scope>NUCLEOTIDE SEQUENCE [LARGE SCALE GENOMIC DNA]</scope>
    <source>
        <strain evidence="2 3">H3C3</strain>
    </source>
</reference>
<dbReference type="OrthoDB" id="9806039at2"/>
<dbReference type="Pfam" id="PF12728">
    <property type="entry name" value="HTH_17"/>
    <property type="match status" value="1"/>
</dbReference>
<dbReference type="InterPro" id="IPR041657">
    <property type="entry name" value="HTH_17"/>
</dbReference>
<dbReference type="EMBL" id="SMKU01000577">
    <property type="protein sequence ID" value="TDD61237.1"/>
    <property type="molecule type" value="Genomic_DNA"/>
</dbReference>
<evidence type="ECO:0000313" key="2">
    <source>
        <dbReference type="EMBL" id="TDD61237.1"/>
    </source>
</evidence>